<dbReference type="OrthoDB" id="572274at2"/>
<evidence type="ECO:0008006" key="3">
    <source>
        <dbReference type="Google" id="ProtNLM"/>
    </source>
</evidence>
<dbReference type="InterPro" id="IPR007612">
    <property type="entry name" value="LOR"/>
</dbReference>
<name>A0A542E076_9MICO</name>
<dbReference type="Pfam" id="PF04525">
    <property type="entry name" value="LOR"/>
    <property type="match status" value="1"/>
</dbReference>
<dbReference type="EMBL" id="VFMN01000001">
    <property type="protein sequence ID" value="TQJ08750.1"/>
    <property type="molecule type" value="Genomic_DNA"/>
</dbReference>
<keyword evidence="2" id="KW-1185">Reference proteome</keyword>
<sequence>MSTPAVPGLERFRVRQRVTLMVNRYEIHHVDASGREAGLVAFAEQKRFAFKEQVTFFTDDTRSVPLFGFKARQRIDLGATYDVTDAAGAPIGWFRKDFGRSLVSSTWHLGTADGFQGTGTERNATVAILRRVWDFLPFLGDVWVPWIFHFDFRGPDGSLVLSSSRKPQLRDVYEVEVPAVGGWRLDWRVAAAMAVALDALQGR</sequence>
<accession>A0A542E076</accession>
<protein>
    <recommendedName>
        <fullName evidence="3">Scramblase</fullName>
    </recommendedName>
</protein>
<dbReference type="AlphaFoldDB" id="A0A542E076"/>
<reference evidence="1 2" key="1">
    <citation type="submission" date="2019-06" db="EMBL/GenBank/DDBJ databases">
        <title>Sequencing the genomes of 1000 actinobacteria strains.</title>
        <authorList>
            <person name="Klenk H.-P."/>
        </authorList>
    </citation>
    <scope>NUCLEOTIDE SEQUENCE [LARGE SCALE GENOMIC DNA]</scope>
    <source>
        <strain evidence="1 2">DSM 18607</strain>
    </source>
</reference>
<dbReference type="Proteomes" id="UP000317893">
    <property type="component" value="Unassembled WGS sequence"/>
</dbReference>
<proteinExistence type="predicted"/>
<gene>
    <name evidence="1" type="ORF">FB458_1842</name>
</gene>
<evidence type="ECO:0000313" key="1">
    <source>
        <dbReference type="EMBL" id="TQJ08750.1"/>
    </source>
</evidence>
<evidence type="ECO:0000313" key="2">
    <source>
        <dbReference type="Proteomes" id="UP000317893"/>
    </source>
</evidence>
<dbReference type="RefSeq" id="WP_141848226.1">
    <property type="nucleotide sequence ID" value="NZ_BAAAPR010000004.1"/>
</dbReference>
<comment type="caution">
    <text evidence="1">The sequence shown here is derived from an EMBL/GenBank/DDBJ whole genome shotgun (WGS) entry which is preliminary data.</text>
</comment>
<organism evidence="1 2">
    <name type="scientific">Lapillicoccus jejuensis</name>
    <dbReference type="NCBI Taxonomy" id="402171"/>
    <lineage>
        <taxon>Bacteria</taxon>
        <taxon>Bacillati</taxon>
        <taxon>Actinomycetota</taxon>
        <taxon>Actinomycetes</taxon>
        <taxon>Micrococcales</taxon>
        <taxon>Intrasporangiaceae</taxon>
        <taxon>Lapillicoccus</taxon>
    </lineage>
</organism>